<dbReference type="RefSeq" id="WP_179755614.1">
    <property type="nucleotide sequence ID" value="NZ_JACCBU010000001.1"/>
</dbReference>
<evidence type="ECO:0000313" key="1">
    <source>
        <dbReference type="EMBL" id="NYE73824.1"/>
    </source>
</evidence>
<reference evidence="1 2" key="1">
    <citation type="submission" date="2020-07" db="EMBL/GenBank/DDBJ databases">
        <title>Sequencing the genomes of 1000 actinobacteria strains.</title>
        <authorList>
            <person name="Klenk H.-P."/>
        </authorList>
    </citation>
    <scope>NUCLEOTIDE SEQUENCE [LARGE SCALE GENOMIC DNA]</scope>
    <source>
        <strain evidence="1 2">DSM 22083</strain>
    </source>
</reference>
<dbReference type="Proteomes" id="UP000569914">
    <property type="component" value="Unassembled WGS sequence"/>
</dbReference>
<name>A0A7Y9IBJ0_9ACTN</name>
<keyword evidence="2" id="KW-1185">Reference proteome</keyword>
<protein>
    <submittedName>
        <fullName evidence="1">Uncharacterized protein YdeI (YjbR/CyaY-like superfamily)</fullName>
    </submittedName>
</protein>
<gene>
    <name evidence="1" type="ORF">BKA15_005153</name>
</gene>
<evidence type="ECO:0000313" key="2">
    <source>
        <dbReference type="Proteomes" id="UP000569914"/>
    </source>
</evidence>
<accession>A0A7Y9IBJ0</accession>
<organism evidence="1 2">
    <name type="scientific">Microlunatus parietis</name>
    <dbReference type="NCBI Taxonomy" id="682979"/>
    <lineage>
        <taxon>Bacteria</taxon>
        <taxon>Bacillati</taxon>
        <taxon>Actinomycetota</taxon>
        <taxon>Actinomycetes</taxon>
        <taxon>Propionibacteriales</taxon>
        <taxon>Propionibacteriaceae</taxon>
        <taxon>Microlunatus</taxon>
    </lineage>
</organism>
<dbReference type="AlphaFoldDB" id="A0A7Y9IBJ0"/>
<dbReference type="EMBL" id="JACCBU010000001">
    <property type="protein sequence ID" value="NYE73824.1"/>
    <property type="molecule type" value="Genomic_DNA"/>
</dbReference>
<sequence length="115" mass="13184">MNVITARDAREWEAWLEAHHHSESEIWIKIAKKASGVASVQPAEATEVALCFGWIDSHRRRGDQTTYFQRYSPRRRGSRWSQLNVAAAERLIESGRMRPAGFAEFRKRASPDETG</sequence>
<comment type="caution">
    <text evidence="1">The sequence shown here is derived from an EMBL/GenBank/DDBJ whole genome shotgun (WGS) entry which is preliminary data.</text>
</comment>
<proteinExistence type="predicted"/>